<name>A0ABV3HKL3_9ACTN</name>
<proteinExistence type="predicted"/>
<evidence type="ECO:0000313" key="4">
    <source>
        <dbReference type="Proteomes" id="UP001552427"/>
    </source>
</evidence>
<feature type="region of interest" description="Disordered" evidence="1">
    <location>
        <begin position="85"/>
        <end position="147"/>
    </location>
</feature>
<comment type="caution">
    <text evidence="3">The sequence shown here is derived from an EMBL/GenBank/DDBJ whole genome shotgun (WGS) entry which is preliminary data.</text>
</comment>
<reference evidence="3 4" key="1">
    <citation type="submission" date="2024-06" db="EMBL/GenBank/DDBJ databases">
        <title>The Natural Products Discovery Center: Release of the First 8490 Sequenced Strains for Exploring Actinobacteria Biosynthetic Diversity.</title>
        <authorList>
            <person name="Kalkreuter E."/>
            <person name="Kautsar S.A."/>
            <person name="Yang D."/>
            <person name="Bader C.D."/>
            <person name="Teijaro C.N."/>
            <person name="Fluegel L."/>
            <person name="Davis C.M."/>
            <person name="Simpson J.R."/>
            <person name="Lauterbach L."/>
            <person name="Steele A.D."/>
            <person name="Gui C."/>
            <person name="Meng S."/>
            <person name="Li G."/>
            <person name="Viehrig K."/>
            <person name="Ye F."/>
            <person name="Su P."/>
            <person name="Kiefer A.F."/>
            <person name="Nichols A."/>
            <person name="Cepeda A.J."/>
            <person name="Yan W."/>
            <person name="Fan B."/>
            <person name="Jiang Y."/>
            <person name="Adhikari A."/>
            <person name="Zheng C.-J."/>
            <person name="Schuster L."/>
            <person name="Cowan T.M."/>
            <person name="Smanski M.J."/>
            <person name="Chevrette M.G."/>
            <person name="De Carvalho L.P.S."/>
            <person name="Shen B."/>
        </authorList>
    </citation>
    <scope>NUCLEOTIDE SEQUENCE [LARGE SCALE GENOMIC DNA]</scope>
    <source>
        <strain evidence="3 4">NPDC049574</strain>
    </source>
</reference>
<keyword evidence="2" id="KW-0732">Signal</keyword>
<dbReference type="EMBL" id="JBFARM010000024">
    <property type="protein sequence ID" value="MEV4293098.1"/>
    <property type="molecule type" value="Genomic_DNA"/>
</dbReference>
<dbReference type="Proteomes" id="UP001552427">
    <property type="component" value="Unassembled WGS sequence"/>
</dbReference>
<feature type="chain" id="PRO_5046200331" evidence="2">
    <location>
        <begin position="27"/>
        <end position="412"/>
    </location>
</feature>
<evidence type="ECO:0000256" key="2">
    <source>
        <dbReference type="SAM" id="SignalP"/>
    </source>
</evidence>
<evidence type="ECO:0000313" key="3">
    <source>
        <dbReference type="EMBL" id="MEV4293098.1"/>
    </source>
</evidence>
<keyword evidence="4" id="KW-1185">Reference proteome</keyword>
<dbReference type="RefSeq" id="WP_364464252.1">
    <property type="nucleotide sequence ID" value="NZ_JBFARM010000024.1"/>
</dbReference>
<feature type="signal peptide" evidence="2">
    <location>
        <begin position="1"/>
        <end position="26"/>
    </location>
</feature>
<feature type="compositionally biased region" description="Basic and acidic residues" evidence="1">
    <location>
        <begin position="90"/>
        <end position="101"/>
    </location>
</feature>
<gene>
    <name evidence="3" type="ORF">AB0K40_46990</name>
</gene>
<sequence length="412" mass="38960">MNRVVKAAVAATAFGLAAALAAPAQAEALYETAGNALADGPGGGPGVAGGSPAGGLLSGLTGGGLAGGAAGGGLLGGLLGSKAKSAGGQVRREPSEAEKDAIAASGRRGPVGRSQTPNSAEDATRRGRPIPELSPIRSGIPLGGGGMTESLPVVSGARRAAAPAAGTARRIQPQAAALNADGADYGPFHLVTGLAKDAVGAAGKVQASDMLDGAALPGLPGPSGLTGGGLPVSGVHGVSDRTVSELTGGPAPLDALAGPVTGLASLPLNALSGSPLSGGPLGALSQGPLGALSGPPAAGLLAAPARDFGSLPGGASPAGLAQAALRALPYKGEQAPVVGRAAPVGTAAVAEVLPAAVRHATVDELVPLAADAADVVEANGAGTVPGYSDLMAALGWTTDALTGSVRDTWNRG</sequence>
<accession>A0ABV3HKL3</accession>
<organism evidence="3 4">
    <name type="scientific">Nonomuraea bangladeshensis</name>
    <dbReference type="NCBI Taxonomy" id="404385"/>
    <lineage>
        <taxon>Bacteria</taxon>
        <taxon>Bacillati</taxon>
        <taxon>Actinomycetota</taxon>
        <taxon>Actinomycetes</taxon>
        <taxon>Streptosporangiales</taxon>
        <taxon>Streptosporangiaceae</taxon>
        <taxon>Nonomuraea</taxon>
    </lineage>
</organism>
<evidence type="ECO:0000256" key="1">
    <source>
        <dbReference type="SAM" id="MobiDB-lite"/>
    </source>
</evidence>
<protein>
    <submittedName>
        <fullName evidence="3">Uncharacterized protein</fullName>
    </submittedName>
</protein>